<reference evidence="4 5" key="1">
    <citation type="submission" date="2019-06" db="EMBL/GenBank/DDBJ databases">
        <title>Discovery of a novel chromosome fission-fusion reversal in muntjac.</title>
        <authorList>
            <person name="Mudd A.B."/>
            <person name="Bredeson J.V."/>
            <person name="Baum R."/>
            <person name="Hockemeyer D."/>
            <person name="Rokhsar D.S."/>
        </authorList>
    </citation>
    <scope>NUCLEOTIDE SEQUENCE [LARGE SCALE GENOMIC DNA]</scope>
    <source>
        <strain evidence="4">UCam_UCB_Mr</strain>
        <tissue evidence="4">Fibroblast cell line</tissue>
    </source>
</reference>
<dbReference type="Proteomes" id="UP000326062">
    <property type="component" value="Chromosome 3"/>
</dbReference>
<proteinExistence type="predicted"/>
<evidence type="ECO:0000313" key="5">
    <source>
        <dbReference type="Proteomes" id="UP000326062"/>
    </source>
</evidence>
<protein>
    <recommendedName>
        <fullName evidence="3">Ribosomal protein eL8/eL30/eS12/Gadd45 domain-containing protein</fullName>
    </recommendedName>
</protein>
<feature type="non-terminal residue" evidence="4">
    <location>
        <position position="1"/>
    </location>
</feature>
<dbReference type="InterPro" id="IPR004038">
    <property type="entry name" value="Ribosomal_eL8/eL30/eS12/Gad45"/>
</dbReference>
<dbReference type="Gene3D" id="3.30.1330.30">
    <property type="match status" value="1"/>
</dbReference>
<dbReference type="InterPro" id="IPR029064">
    <property type="entry name" value="Ribosomal_eL30-like_sf"/>
</dbReference>
<evidence type="ECO:0000256" key="1">
    <source>
        <dbReference type="ARBA" id="ARBA00022980"/>
    </source>
</evidence>
<dbReference type="GO" id="GO:1990904">
    <property type="term" value="C:ribonucleoprotein complex"/>
    <property type="evidence" value="ECO:0007669"/>
    <property type="project" value="UniProtKB-KW"/>
</dbReference>
<dbReference type="SUPFAM" id="SSF55315">
    <property type="entry name" value="L30e-like"/>
    <property type="match status" value="1"/>
</dbReference>
<dbReference type="AlphaFoldDB" id="A0A5J5MFX2"/>
<evidence type="ECO:0000313" key="4">
    <source>
        <dbReference type="EMBL" id="KAB0379225.1"/>
    </source>
</evidence>
<dbReference type="Pfam" id="PF01248">
    <property type="entry name" value="Ribosomal_L7Ae"/>
    <property type="match status" value="1"/>
</dbReference>
<accession>A0A5J5MFX2</accession>
<evidence type="ECO:0000256" key="2">
    <source>
        <dbReference type="ARBA" id="ARBA00023274"/>
    </source>
</evidence>
<feature type="domain" description="Ribosomal protein eL8/eL30/eS12/Gadd45" evidence="3">
    <location>
        <begin position="9"/>
        <end position="48"/>
    </location>
</feature>
<keyword evidence="5" id="KW-1185">Reference proteome</keyword>
<dbReference type="GO" id="GO:0005840">
    <property type="term" value="C:ribosome"/>
    <property type="evidence" value="ECO:0007669"/>
    <property type="project" value="UniProtKB-KW"/>
</dbReference>
<comment type="caution">
    <text evidence="4">The sequence shown here is derived from an EMBL/GenBank/DDBJ whole genome shotgun (WGS) entry which is preliminary data.</text>
</comment>
<organism evidence="4 5">
    <name type="scientific">Muntiacus reevesi</name>
    <name type="common">Reeves' muntjac</name>
    <name type="synonym">Cervus reevesi</name>
    <dbReference type="NCBI Taxonomy" id="9886"/>
    <lineage>
        <taxon>Eukaryota</taxon>
        <taxon>Metazoa</taxon>
        <taxon>Chordata</taxon>
        <taxon>Craniata</taxon>
        <taxon>Vertebrata</taxon>
        <taxon>Euteleostomi</taxon>
        <taxon>Mammalia</taxon>
        <taxon>Eutheria</taxon>
        <taxon>Laurasiatheria</taxon>
        <taxon>Artiodactyla</taxon>
        <taxon>Ruminantia</taxon>
        <taxon>Pecora</taxon>
        <taxon>Cervidae</taxon>
        <taxon>Muntiacinae</taxon>
        <taxon>Muntiacus</taxon>
    </lineage>
</organism>
<dbReference type="EMBL" id="VCEB01000003">
    <property type="protein sequence ID" value="KAB0379225.1"/>
    <property type="molecule type" value="Genomic_DNA"/>
</dbReference>
<sequence>KSLNSRLCINPRLQLLMKSGKHMLGYMQALKMVRRGNVKLVNLINNCPG</sequence>
<keyword evidence="2" id="KW-0687">Ribonucleoprotein</keyword>
<evidence type="ECO:0000259" key="3">
    <source>
        <dbReference type="Pfam" id="PF01248"/>
    </source>
</evidence>
<name>A0A5J5MFX2_MUNRE</name>
<dbReference type="PANTHER" id="PTHR11449">
    <property type="entry name" value="RIBOSOMAL PROTEIN L30"/>
    <property type="match status" value="1"/>
</dbReference>
<gene>
    <name evidence="4" type="ORF">FD755_007009</name>
</gene>
<dbReference type="InterPro" id="IPR039109">
    <property type="entry name" value="Ribosomal_eL30-like"/>
</dbReference>
<dbReference type="GO" id="GO:0003723">
    <property type="term" value="F:RNA binding"/>
    <property type="evidence" value="ECO:0007669"/>
    <property type="project" value="InterPro"/>
</dbReference>
<keyword evidence="1" id="KW-0689">Ribosomal protein</keyword>